<accession>A0A370IA19</accession>
<dbReference type="Proteomes" id="UP000254869">
    <property type="component" value="Unassembled WGS sequence"/>
</dbReference>
<protein>
    <submittedName>
        <fullName evidence="1">4-oxalocrotonate tautomerase</fullName>
    </submittedName>
</protein>
<organism evidence="1 2">
    <name type="scientific">Nocardia pseudobrasiliensis</name>
    <dbReference type="NCBI Taxonomy" id="45979"/>
    <lineage>
        <taxon>Bacteria</taxon>
        <taxon>Bacillati</taxon>
        <taxon>Actinomycetota</taxon>
        <taxon>Actinomycetes</taxon>
        <taxon>Mycobacteriales</taxon>
        <taxon>Nocardiaceae</taxon>
        <taxon>Nocardia</taxon>
    </lineage>
</organism>
<dbReference type="STRING" id="1210086.GCA_001613105_05640"/>
<keyword evidence="2" id="KW-1185">Reference proteome</keyword>
<comment type="caution">
    <text evidence="1">The sequence shown here is derived from an EMBL/GenBank/DDBJ whole genome shotgun (WGS) entry which is preliminary data.</text>
</comment>
<reference evidence="1 2" key="1">
    <citation type="submission" date="2018-07" db="EMBL/GenBank/DDBJ databases">
        <title>Genomic Encyclopedia of Type Strains, Phase IV (KMG-IV): sequencing the most valuable type-strain genomes for metagenomic binning, comparative biology and taxonomic classification.</title>
        <authorList>
            <person name="Goeker M."/>
        </authorList>
    </citation>
    <scope>NUCLEOTIDE SEQUENCE [LARGE SCALE GENOMIC DNA]</scope>
    <source>
        <strain evidence="1 2">DSM 44290</strain>
    </source>
</reference>
<name>A0A370IA19_9NOCA</name>
<evidence type="ECO:0000313" key="1">
    <source>
        <dbReference type="EMBL" id="RDI67579.1"/>
    </source>
</evidence>
<proteinExistence type="predicted"/>
<dbReference type="AlphaFoldDB" id="A0A370IA19"/>
<dbReference type="InterPro" id="IPR014347">
    <property type="entry name" value="Tautomerase/MIF_sf"/>
</dbReference>
<evidence type="ECO:0000313" key="2">
    <source>
        <dbReference type="Proteomes" id="UP000254869"/>
    </source>
</evidence>
<dbReference type="Gene3D" id="3.30.429.10">
    <property type="entry name" value="Macrophage Migration Inhibitory Factor"/>
    <property type="match status" value="1"/>
</dbReference>
<dbReference type="RefSeq" id="WP_068003915.1">
    <property type="nucleotide sequence ID" value="NZ_QQBC01000003.1"/>
</dbReference>
<dbReference type="SUPFAM" id="SSF55331">
    <property type="entry name" value="Tautomerase/MIF"/>
    <property type="match status" value="1"/>
</dbReference>
<dbReference type="EMBL" id="QQBC01000003">
    <property type="protein sequence ID" value="RDI67579.1"/>
    <property type="molecule type" value="Genomic_DNA"/>
</dbReference>
<sequence length="76" mass="8378">MPHVEIAHFPAILSPEARARLEAAIVAVITTEFGVSTDAVSIGLVSVDPERWQERIYGPLITERPADNPLLRVPNY</sequence>
<gene>
    <name evidence="1" type="ORF">DFR76_103650</name>
</gene>